<gene>
    <name evidence="1" type="ORF">SLEP1_g33052</name>
</gene>
<evidence type="ECO:0000313" key="1">
    <source>
        <dbReference type="EMBL" id="GKV23308.1"/>
    </source>
</evidence>
<sequence length="46" mass="5113">MDEHENEERGPSEMVITNFVEPLDINPAAGAVTTDSLDFFDDDLTD</sequence>
<organism evidence="1 2">
    <name type="scientific">Rubroshorea leprosula</name>
    <dbReference type="NCBI Taxonomy" id="152421"/>
    <lineage>
        <taxon>Eukaryota</taxon>
        <taxon>Viridiplantae</taxon>
        <taxon>Streptophyta</taxon>
        <taxon>Embryophyta</taxon>
        <taxon>Tracheophyta</taxon>
        <taxon>Spermatophyta</taxon>
        <taxon>Magnoliopsida</taxon>
        <taxon>eudicotyledons</taxon>
        <taxon>Gunneridae</taxon>
        <taxon>Pentapetalae</taxon>
        <taxon>rosids</taxon>
        <taxon>malvids</taxon>
        <taxon>Malvales</taxon>
        <taxon>Dipterocarpaceae</taxon>
        <taxon>Rubroshorea</taxon>
    </lineage>
</organism>
<dbReference type="Proteomes" id="UP001054252">
    <property type="component" value="Unassembled WGS sequence"/>
</dbReference>
<proteinExistence type="predicted"/>
<evidence type="ECO:0000313" key="2">
    <source>
        <dbReference type="Proteomes" id="UP001054252"/>
    </source>
</evidence>
<protein>
    <submittedName>
        <fullName evidence="1">Uncharacterized protein</fullName>
    </submittedName>
</protein>
<reference evidence="1 2" key="1">
    <citation type="journal article" date="2021" name="Commun. Biol.">
        <title>The genome of Shorea leprosula (Dipterocarpaceae) highlights the ecological relevance of drought in aseasonal tropical rainforests.</title>
        <authorList>
            <person name="Ng K.K.S."/>
            <person name="Kobayashi M.J."/>
            <person name="Fawcett J.A."/>
            <person name="Hatakeyama M."/>
            <person name="Paape T."/>
            <person name="Ng C.H."/>
            <person name="Ang C.C."/>
            <person name="Tnah L.H."/>
            <person name="Lee C.T."/>
            <person name="Nishiyama T."/>
            <person name="Sese J."/>
            <person name="O'Brien M.J."/>
            <person name="Copetti D."/>
            <person name="Mohd Noor M.I."/>
            <person name="Ong R.C."/>
            <person name="Putra M."/>
            <person name="Sireger I.Z."/>
            <person name="Indrioko S."/>
            <person name="Kosugi Y."/>
            <person name="Izuno A."/>
            <person name="Isagi Y."/>
            <person name="Lee S.L."/>
            <person name="Shimizu K.K."/>
        </authorList>
    </citation>
    <scope>NUCLEOTIDE SEQUENCE [LARGE SCALE GENOMIC DNA]</scope>
    <source>
        <strain evidence="1">214</strain>
    </source>
</reference>
<accession>A0AAV5KFE7</accession>
<keyword evidence="2" id="KW-1185">Reference proteome</keyword>
<comment type="caution">
    <text evidence="1">The sequence shown here is derived from an EMBL/GenBank/DDBJ whole genome shotgun (WGS) entry which is preliminary data.</text>
</comment>
<name>A0AAV5KFE7_9ROSI</name>
<dbReference type="EMBL" id="BPVZ01000062">
    <property type="protein sequence ID" value="GKV23308.1"/>
    <property type="molecule type" value="Genomic_DNA"/>
</dbReference>
<dbReference type="AlphaFoldDB" id="A0AAV5KFE7"/>